<dbReference type="AlphaFoldDB" id="A0A6H5H5K7"/>
<dbReference type="GO" id="GO:0007165">
    <property type="term" value="P:signal transduction"/>
    <property type="evidence" value="ECO:0007669"/>
    <property type="project" value="InterPro"/>
</dbReference>
<sequence length="470" mass="54489">YRNASVTSDEHPTSMIGKCDLGELRLLTLSIEFRFLECTHTTGLREDRHSATPGNSSKLPAAPEDPEPPEADIKAVLDLTDSDLTAKERECLVNLHACCSEYSLISVEKQPDKTEVRFKMLDDIKDFIDDEEKNLHERIFAMVVRLFRCDVIRPLPPVTAEGLELDEDETKPMDPIWPIIFPLYRIFTRIFERPDFNVELGKKYVTEKFIISILDLFNVENTMEREALRNLLHRIYAKILARRPYIRKQMNFVFYRIVQDMESMNGISELLEINVSIISGFNVPLRNEHRNSLLHALLPLFKSFQLPSFYPQLVCCVAQFIDKDPSLTEIIVARLLKYWPKTCSQKEVIFLTTIEQIMDIIDPDVFAKVQMPIFQRIANCIVSPHFQVAERALGFWYNDYFVELLQQNQAVLMPIVFPSIYEAKTHWNKTIVALAYNVLKVFGETNSELYNSLVKPYRVIEGVRNLELGQ</sequence>
<dbReference type="OrthoDB" id="10264446at2759"/>
<evidence type="ECO:0000313" key="3">
    <source>
        <dbReference type="EMBL" id="CAB0008900.1"/>
    </source>
</evidence>
<proteinExistence type="inferred from homology"/>
<dbReference type="Proteomes" id="UP000479000">
    <property type="component" value="Unassembled WGS sequence"/>
</dbReference>
<feature type="region of interest" description="Disordered" evidence="2">
    <location>
        <begin position="45"/>
        <end position="70"/>
    </location>
</feature>
<dbReference type="InterPro" id="IPR016024">
    <property type="entry name" value="ARM-type_fold"/>
</dbReference>
<dbReference type="Pfam" id="PF01603">
    <property type="entry name" value="B56"/>
    <property type="match status" value="1"/>
</dbReference>
<dbReference type="GO" id="GO:0005829">
    <property type="term" value="C:cytosol"/>
    <property type="evidence" value="ECO:0007669"/>
    <property type="project" value="TreeGrafter"/>
</dbReference>
<dbReference type="SUPFAM" id="SSF48371">
    <property type="entry name" value="ARM repeat"/>
    <property type="match status" value="1"/>
</dbReference>
<evidence type="ECO:0000313" key="4">
    <source>
        <dbReference type="Proteomes" id="UP000479000"/>
    </source>
</evidence>
<accession>A0A6H5H5K7</accession>
<evidence type="ECO:0000256" key="1">
    <source>
        <dbReference type="ARBA" id="ARBA00009745"/>
    </source>
</evidence>
<dbReference type="InterPro" id="IPR002554">
    <property type="entry name" value="PP2A_B56"/>
</dbReference>
<feature type="non-terminal residue" evidence="3">
    <location>
        <position position="1"/>
    </location>
</feature>
<protein>
    <recommendedName>
        <fullName evidence="5">Serine/threonine protein phosphatase 2A regulatory subunit</fullName>
    </recommendedName>
</protein>
<comment type="similarity">
    <text evidence="1">Belongs to the phosphatase 2A regulatory subunit B56 family.</text>
</comment>
<dbReference type="GO" id="GO:0072542">
    <property type="term" value="F:protein phosphatase activator activity"/>
    <property type="evidence" value="ECO:0007669"/>
    <property type="project" value="TreeGrafter"/>
</dbReference>
<dbReference type="Gene3D" id="1.25.10.10">
    <property type="entry name" value="Leucine-rich Repeat Variant"/>
    <property type="match status" value="1"/>
</dbReference>
<dbReference type="FunFam" id="1.25.10.10:FF:000331">
    <property type="entry name" value="Phosphoprotein phosphatase, putative"/>
    <property type="match status" value="1"/>
</dbReference>
<dbReference type="PANTHER" id="PTHR10257:SF3">
    <property type="entry name" value="SERINE_THREONINE-PROTEIN PHOSPHATASE 2A 56 KDA REGULATORY SUBUNIT GAMMA ISOFORM"/>
    <property type="match status" value="1"/>
</dbReference>
<evidence type="ECO:0008006" key="5">
    <source>
        <dbReference type="Google" id="ProtNLM"/>
    </source>
</evidence>
<dbReference type="InterPro" id="IPR011989">
    <property type="entry name" value="ARM-like"/>
</dbReference>
<name>A0A6H5H5K7_9HEMI</name>
<reference evidence="3 4" key="1">
    <citation type="submission" date="2020-02" db="EMBL/GenBank/DDBJ databases">
        <authorList>
            <person name="Ferguson B K."/>
        </authorList>
    </citation>
    <scope>NUCLEOTIDE SEQUENCE [LARGE SCALE GENOMIC DNA]</scope>
</reference>
<dbReference type="GO" id="GO:0005634">
    <property type="term" value="C:nucleus"/>
    <property type="evidence" value="ECO:0007669"/>
    <property type="project" value="TreeGrafter"/>
</dbReference>
<evidence type="ECO:0000256" key="2">
    <source>
        <dbReference type="SAM" id="MobiDB-lite"/>
    </source>
</evidence>
<dbReference type="PANTHER" id="PTHR10257">
    <property type="entry name" value="SERINE/THREONINE PROTEIN PHOSPHATASE 2A PP2A REGULATORY SUBUNIT B"/>
    <property type="match status" value="1"/>
</dbReference>
<gene>
    <name evidence="3" type="ORF">NTEN_LOCUS14106</name>
</gene>
<dbReference type="GO" id="GO:0000159">
    <property type="term" value="C:protein phosphatase type 2A complex"/>
    <property type="evidence" value="ECO:0007669"/>
    <property type="project" value="InterPro"/>
</dbReference>
<dbReference type="EMBL" id="CADCXU010021111">
    <property type="protein sequence ID" value="CAB0008900.1"/>
    <property type="molecule type" value="Genomic_DNA"/>
</dbReference>
<keyword evidence="4" id="KW-1185">Reference proteome</keyword>
<organism evidence="3 4">
    <name type="scientific">Nesidiocoris tenuis</name>
    <dbReference type="NCBI Taxonomy" id="355587"/>
    <lineage>
        <taxon>Eukaryota</taxon>
        <taxon>Metazoa</taxon>
        <taxon>Ecdysozoa</taxon>
        <taxon>Arthropoda</taxon>
        <taxon>Hexapoda</taxon>
        <taxon>Insecta</taxon>
        <taxon>Pterygota</taxon>
        <taxon>Neoptera</taxon>
        <taxon>Paraneoptera</taxon>
        <taxon>Hemiptera</taxon>
        <taxon>Heteroptera</taxon>
        <taxon>Panheteroptera</taxon>
        <taxon>Cimicomorpha</taxon>
        <taxon>Miridae</taxon>
        <taxon>Dicyphina</taxon>
        <taxon>Nesidiocoris</taxon>
    </lineage>
</organism>